<dbReference type="FunFam" id="1.25.40.10:FF:000020">
    <property type="entry name" value="Stress-induced phosphoprotein 1"/>
    <property type="match status" value="1"/>
</dbReference>
<evidence type="ECO:0000256" key="7">
    <source>
        <dbReference type="SAM" id="MobiDB-lite"/>
    </source>
</evidence>
<keyword evidence="3" id="KW-0677">Repeat</keyword>
<feature type="region of interest" description="Disordered" evidence="7">
    <location>
        <begin position="489"/>
        <end position="526"/>
    </location>
</feature>
<feature type="compositionally biased region" description="Low complexity" evidence="7">
    <location>
        <begin position="224"/>
        <end position="240"/>
    </location>
</feature>
<evidence type="ECO:0000256" key="1">
    <source>
        <dbReference type="ARBA" id="ARBA00004496"/>
    </source>
</evidence>
<evidence type="ECO:0000259" key="8">
    <source>
        <dbReference type="SMART" id="SM00727"/>
    </source>
</evidence>
<evidence type="ECO:0000256" key="4">
    <source>
        <dbReference type="ARBA" id="ARBA00022803"/>
    </source>
</evidence>
<dbReference type="EMBL" id="JADNYJ010000001">
    <property type="protein sequence ID" value="KAF8914141.1"/>
    <property type="molecule type" value="Genomic_DNA"/>
</dbReference>
<dbReference type="SMART" id="SM00727">
    <property type="entry name" value="STI1"/>
    <property type="match status" value="2"/>
</dbReference>
<organism evidence="9 10">
    <name type="scientific">Gymnopilus junonius</name>
    <name type="common">Spectacular rustgill mushroom</name>
    <name type="synonym">Gymnopilus spectabilis subsp. junonius</name>
    <dbReference type="NCBI Taxonomy" id="109634"/>
    <lineage>
        <taxon>Eukaryota</taxon>
        <taxon>Fungi</taxon>
        <taxon>Dikarya</taxon>
        <taxon>Basidiomycota</taxon>
        <taxon>Agaricomycotina</taxon>
        <taxon>Agaricomycetes</taxon>
        <taxon>Agaricomycetidae</taxon>
        <taxon>Agaricales</taxon>
        <taxon>Agaricineae</taxon>
        <taxon>Hymenogastraceae</taxon>
        <taxon>Gymnopilus</taxon>
    </lineage>
</organism>
<feature type="repeat" description="TPR" evidence="6">
    <location>
        <begin position="333"/>
        <end position="366"/>
    </location>
</feature>
<feature type="repeat" description="TPR" evidence="6">
    <location>
        <begin position="427"/>
        <end position="460"/>
    </location>
</feature>
<dbReference type="GO" id="GO:0051879">
    <property type="term" value="F:Hsp90 protein binding"/>
    <property type="evidence" value="ECO:0007669"/>
    <property type="project" value="TreeGrafter"/>
</dbReference>
<comment type="caution">
    <text evidence="9">The sequence shown here is derived from an EMBL/GenBank/DDBJ whole genome shotgun (WGS) entry which is preliminary data.</text>
</comment>
<feature type="compositionally biased region" description="Basic and acidic residues" evidence="7">
    <location>
        <begin position="489"/>
        <end position="501"/>
    </location>
</feature>
<dbReference type="Gene3D" id="1.10.260.100">
    <property type="match status" value="2"/>
</dbReference>
<name>A0A9P5P3I2_GYMJU</name>
<dbReference type="PANTHER" id="PTHR22904:SF523">
    <property type="entry name" value="STRESS-INDUCED-PHOSPHOPROTEIN 1"/>
    <property type="match status" value="1"/>
</dbReference>
<dbReference type="InterPro" id="IPR041243">
    <property type="entry name" value="STI1/HOP_DP"/>
</dbReference>
<dbReference type="PROSITE" id="PS50005">
    <property type="entry name" value="TPR"/>
    <property type="match status" value="6"/>
</dbReference>
<comment type="subcellular location">
    <subcellularLocation>
        <location evidence="1">Cytoplasm</location>
    </subcellularLocation>
</comment>
<dbReference type="InterPro" id="IPR006636">
    <property type="entry name" value="STI1_HS-bd"/>
</dbReference>
<gene>
    <name evidence="9" type="ORF">CPB84DRAFT_1840882</name>
</gene>
<dbReference type="FunFam" id="1.25.40.10:FF:000010">
    <property type="entry name" value="Stress-induced phosphoprotein 1"/>
    <property type="match status" value="1"/>
</dbReference>
<dbReference type="GO" id="GO:0042030">
    <property type="term" value="F:ATPase inhibitor activity"/>
    <property type="evidence" value="ECO:0007669"/>
    <property type="project" value="UniProtKB-ARBA"/>
</dbReference>
<dbReference type="FunFam" id="1.25.40.10:FF:000027">
    <property type="entry name" value="stress-induced-phosphoprotein 1 isoform X1"/>
    <property type="match status" value="1"/>
</dbReference>
<feature type="repeat" description="TPR" evidence="6">
    <location>
        <begin position="292"/>
        <end position="325"/>
    </location>
</feature>
<dbReference type="GO" id="GO:0005737">
    <property type="term" value="C:cytoplasm"/>
    <property type="evidence" value="ECO:0007669"/>
    <property type="project" value="UniProtKB-SubCell"/>
</dbReference>
<keyword evidence="10" id="KW-1185">Reference proteome</keyword>
<dbReference type="InterPro" id="IPR011990">
    <property type="entry name" value="TPR-like_helical_dom_sf"/>
</dbReference>
<dbReference type="SMART" id="SM00028">
    <property type="entry name" value="TPR"/>
    <property type="match status" value="9"/>
</dbReference>
<feature type="repeat" description="TPR" evidence="6">
    <location>
        <begin position="393"/>
        <end position="426"/>
    </location>
</feature>
<dbReference type="FunFam" id="1.10.260.100:FF:000004">
    <property type="entry name" value="Putative stress-induced-phosphoprotein 1"/>
    <property type="match status" value="1"/>
</dbReference>
<dbReference type="Proteomes" id="UP000724874">
    <property type="component" value="Unassembled WGS sequence"/>
</dbReference>
<keyword evidence="4 6" id="KW-0802">TPR repeat</keyword>
<dbReference type="Pfam" id="PF07719">
    <property type="entry name" value="TPR_2"/>
    <property type="match status" value="1"/>
</dbReference>
<evidence type="ECO:0000256" key="6">
    <source>
        <dbReference type="PROSITE-ProRule" id="PRU00339"/>
    </source>
</evidence>
<keyword evidence="2" id="KW-0963">Cytoplasm</keyword>
<sequence>MSDVNALKDQGNKAFSAKDYDKAIDLFSQAIALDPKNHVLWSNRSAAKTGKKQYEAALADAEECIKVNPSWAKGYARKGAALHGARRYDDAIAAYEEGIKLEDSPALRKGLQEVRDAKAHSASDDEPMGLGKMFADPNIFGKLAGNPRTAKYLADPAFVQKLQLIQQNPRIADSALQDPRMIEVLGVLMGVDLQAGTRPEGSDELPEGLQREPPTATSPPPQPSSSKPSQATPSPAAPAQEDVDMEDDDEEAQAKKKATAYKEAGAAAYKKRDFPDAIKNFELAWETWPKDISFLTNLGAAYFEQGDYDKTIEICEKAVNEGRELRADYKLIAKALGRTGTAYQKKGDSASAVKYFEKSLSEHRTPDILNKLRETEKQKTDEERRAYIDPEKSAVAREDGNTKFKAGDFAGAVKDYTESIKRDPSDPKGYNNRAAAYMKLAAFPEALKDANEAIKVDPRFVKAYIRKSNVLHGMRDYSKALEAIQEAQEHDTEHQHTKEIAQQESKIQQALWSQRGEESSEETLQRAMRDPEIAGIMNDPVMQQILQQAQSDPKALQDHMQNPVVRQKIQKLVNAGIIRTR</sequence>
<evidence type="ECO:0000313" key="9">
    <source>
        <dbReference type="EMBL" id="KAF8914141.1"/>
    </source>
</evidence>
<feature type="domain" description="STI1" evidence="8">
    <location>
        <begin position="530"/>
        <end position="569"/>
    </location>
</feature>
<dbReference type="OrthoDB" id="2423701at2759"/>
<dbReference type="PANTHER" id="PTHR22904">
    <property type="entry name" value="TPR REPEAT CONTAINING PROTEIN"/>
    <property type="match status" value="1"/>
</dbReference>
<feature type="compositionally biased region" description="Basic and acidic residues" evidence="7">
    <location>
        <begin position="515"/>
        <end position="526"/>
    </location>
</feature>
<dbReference type="Pfam" id="PF17830">
    <property type="entry name" value="STI1-HOP_DP"/>
    <property type="match status" value="2"/>
</dbReference>
<evidence type="ECO:0000256" key="3">
    <source>
        <dbReference type="ARBA" id="ARBA00022737"/>
    </source>
</evidence>
<feature type="repeat" description="TPR" evidence="6">
    <location>
        <begin position="4"/>
        <end position="37"/>
    </location>
</feature>
<feature type="compositionally biased region" description="Polar residues" evidence="7">
    <location>
        <begin position="502"/>
        <end position="512"/>
    </location>
</feature>
<feature type="repeat" description="TPR" evidence="6">
    <location>
        <begin position="258"/>
        <end position="291"/>
    </location>
</feature>
<evidence type="ECO:0000256" key="5">
    <source>
        <dbReference type="ARBA" id="ARBA00064323"/>
    </source>
</evidence>
<dbReference type="SUPFAM" id="SSF48452">
    <property type="entry name" value="TPR-like"/>
    <property type="match status" value="1"/>
</dbReference>
<reference evidence="9" key="1">
    <citation type="submission" date="2020-11" db="EMBL/GenBank/DDBJ databases">
        <authorList>
            <consortium name="DOE Joint Genome Institute"/>
            <person name="Ahrendt S."/>
            <person name="Riley R."/>
            <person name="Andreopoulos W."/>
            <person name="LaButti K."/>
            <person name="Pangilinan J."/>
            <person name="Ruiz-duenas F.J."/>
            <person name="Barrasa J.M."/>
            <person name="Sanchez-Garcia M."/>
            <person name="Camarero S."/>
            <person name="Miyauchi S."/>
            <person name="Serrano A."/>
            <person name="Linde D."/>
            <person name="Babiker R."/>
            <person name="Drula E."/>
            <person name="Ayuso-Fernandez I."/>
            <person name="Pacheco R."/>
            <person name="Padilla G."/>
            <person name="Ferreira P."/>
            <person name="Barriuso J."/>
            <person name="Kellner H."/>
            <person name="Castanera R."/>
            <person name="Alfaro M."/>
            <person name="Ramirez L."/>
            <person name="Pisabarro A.G."/>
            <person name="Kuo A."/>
            <person name="Tritt A."/>
            <person name="Lipzen A."/>
            <person name="He G."/>
            <person name="Yan M."/>
            <person name="Ng V."/>
            <person name="Cullen D."/>
            <person name="Martin F."/>
            <person name="Rosso M.-N."/>
            <person name="Henrissat B."/>
            <person name="Hibbett D."/>
            <person name="Martinez A.T."/>
            <person name="Grigoriev I.V."/>
        </authorList>
    </citation>
    <scope>NUCLEOTIDE SEQUENCE</scope>
    <source>
        <strain evidence="9">AH 44721</strain>
    </source>
</reference>
<protein>
    <submittedName>
        <fullName evidence="9">Chaperone</fullName>
    </submittedName>
</protein>
<feature type="region of interest" description="Disordered" evidence="7">
    <location>
        <begin position="195"/>
        <end position="258"/>
    </location>
</feature>
<dbReference type="AlphaFoldDB" id="A0A9P5P3I2"/>
<evidence type="ECO:0000256" key="2">
    <source>
        <dbReference type="ARBA" id="ARBA00022490"/>
    </source>
</evidence>
<dbReference type="InterPro" id="IPR019734">
    <property type="entry name" value="TPR_rpt"/>
</dbReference>
<feature type="compositionally biased region" description="Acidic residues" evidence="7">
    <location>
        <begin position="241"/>
        <end position="251"/>
    </location>
</feature>
<dbReference type="Pfam" id="PF13424">
    <property type="entry name" value="TPR_12"/>
    <property type="match status" value="1"/>
</dbReference>
<dbReference type="InterPro" id="IPR013105">
    <property type="entry name" value="TPR_2"/>
</dbReference>
<dbReference type="FunFam" id="1.10.260.100:FF:000002">
    <property type="entry name" value="Stress-induced-phosphoprotein 1 (Hsp70/Hsp90-organizing)"/>
    <property type="match status" value="1"/>
</dbReference>
<dbReference type="Gene3D" id="1.25.40.10">
    <property type="entry name" value="Tetratricopeptide repeat domain"/>
    <property type="match status" value="3"/>
</dbReference>
<dbReference type="Pfam" id="PF13414">
    <property type="entry name" value="TPR_11"/>
    <property type="match status" value="1"/>
</dbReference>
<accession>A0A9P5P3I2</accession>
<proteinExistence type="predicted"/>
<comment type="subunit">
    <text evidence="5">Part of a larger complex that includes HSP70, HSP90, and immunophilins.</text>
</comment>
<feature type="domain" description="STI1" evidence="8">
    <location>
        <begin position="146"/>
        <end position="185"/>
    </location>
</feature>
<evidence type="ECO:0000313" key="10">
    <source>
        <dbReference type="Proteomes" id="UP000724874"/>
    </source>
</evidence>